<dbReference type="InterPro" id="IPR000182">
    <property type="entry name" value="GNAT_dom"/>
</dbReference>
<evidence type="ECO:0000256" key="3">
    <source>
        <dbReference type="ARBA" id="ARBA00038502"/>
    </source>
</evidence>
<dbReference type="PANTHER" id="PTHR43792:SF8">
    <property type="entry name" value="[RIBOSOMAL PROTEIN US5]-ALANINE N-ACETYLTRANSFERASE"/>
    <property type="match status" value="1"/>
</dbReference>
<dbReference type="EMBL" id="LT985188">
    <property type="protein sequence ID" value="SPD86011.1"/>
    <property type="molecule type" value="Genomic_DNA"/>
</dbReference>
<evidence type="ECO:0000259" key="5">
    <source>
        <dbReference type="PROSITE" id="PS51186"/>
    </source>
</evidence>
<evidence type="ECO:0000256" key="2">
    <source>
        <dbReference type="ARBA" id="ARBA00023315"/>
    </source>
</evidence>
<keyword evidence="2" id="KW-0012">Acyltransferase</keyword>
<dbReference type="AlphaFoldDB" id="A0A2N9JD02"/>
<dbReference type="Gene3D" id="3.40.630.30">
    <property type="match status" value="1"/>
</dbReference>
<dbReference type="Pfam" id="PF13302">
    <property type="entry name" value="Acetyltransf_3"/>
    <property type="match status" value="1"/>
</dbReference>
<dbReference type="SUPFAM" id="SSF55729">
    <property type="entry name" value="Acyl-CoA N-acyltransferases (Nat)"/>
    <property type="match status" value="1"/>
</dbReference>
<evidence type="ECO:0000256" key="1">
    <source>
        <dbReference type="ARBA" id="ARBA00022679"/>
    </source>
</evidence>
<dbReference type="PANTHER" id="PTHR43792">
    <property type="entry name" value="GNAT FAMILY, PUTATIVE (AFU_ORTHOLOGUE AFUA_3G00765)-RELATED-RELATED"/>
    <property type="match status" value="1"/>
</dbReference>
<accession>A0A2N9JD02</accession>
<feature type="domain" description="N-acetyltransferase" evidence="5">
    <location>
        <begin position="20"/>
        <end position="185"/>
    </location>
</feature>
<feature type="region of interest" description="Disordered" evidence="4">
    <location>
        <begin position="162"/>
        <end position="191"/>
    </location>
</feature>
<name>A0A2N9JD02_9ACTN</name>
<protein>
    <submittedName>
        <fullName evidence="6">GCN5 family acetyltransferase</fullName>
    </submittedName>
</protein>
<dbReference type="InterPro" id="IPR016181">
    <property type="entry name" value="Acyl_CoA_acyltransferase"/>
</dbReference>
<evidence type="ECO:0000256" key="4">
    <source>
        <dbReference type="SAM" id="MobiDB-lite"/>
    </source>
</evidence>
<reference evidence="6 7" key="1">
    <citation type="submission" date="2018-02" db="EMBL/GenBank/DDBJ databases">
        <authorList>
            <person name="Cohen D.B."/>
            <person name="Kent A.D."/>
        </authorList>
    </citation>
    <scope>NUCLEOTIDE SEQUENCE [LARGE SCALE GENOMIC DNA]</scope>
    <source>
        <strain evidence="6">1</strain>
    </source>
</reference>
<evidence type="ECO:0000313" key="7">
    <source>
        <dbReference type="Proteomes" id="UP000238164"/>
    </source>
</evidence>
<keyword evidence="7" id="KW-1185">Reference proteome</keyword>
<evidence type="ECO:0000313" key="6">
    <source>
        <dbReference type="EMBL" id="SPD86011.1"/>
    </source>
</evidence>
<keyword evidence="1 6" id="KW-0808">Transferase</keyword>
<dbReference type="InterPro" id="IPR051531">
    <property type="entry name" value="N-acetyltransferase"/>
</dbReference>
<dbReference type="OrthoDB" id="3466127at2"/>
<organism evidence="6 7">
    <name type="scientific">Micropruina glycogenica</name>
    <dbReference type="NCBI Taxonomy" id="75385"/>
    <lineage>
        <taxon>Bacteria</taxon>
        <taxon>Bacillati</taxon>
        <taxon>Actinomycetota</taxon>
        <taxon>Actinomycetes</taxon>
        <taxon>Propionibacteriales</taxon>
        <taxon>Nocardioidaceae</taxon>
        <taxon>Micropruina</taxon>
    </lineage>
</organism>
<gene>
    <name evidence="6" type="ORF">MPLG2_0975</name>
</gene>
<dbReference type="RefSeq" id="WP_105185103.1">
    <property type="nucleotide sequence ID" value="NZ_BAAAGO010000002.1"/>
</dbReference>
<dbReference type="GO" id="GO:0016747">
    <property type="term" value="F:acyltransferase activity, transferring groups other than amino-acyl groups"/>
    <property type="evidence" value="ECO:0007669"/>
    <property type="project" value="InterPro"/>
</dbReference>
<dbReference type="Proteomes" id="UP000238164">
    <property type="component" value="Chromosome 1"/>
</dbReference>
<dbReference type="KEGG" id="mgg:MPLG2_0975"/>
<dbReference type="PROSITE" id="PS51186">
    <property type="entry name" value="GNAT"/>
    <property type="match status" value="1"/>
</dbReference>
<proteinExistence type="inferred from homology"/>
<sequence length="226" mass="24344">MTTLAEAYPVLGLRVTAGPIELSGADDATLIALADLAFEGIHEPDAMPFLQPWTLRADGDFQRNFLQYHWGVRAGFSPAAWSLELAVRFEGELVGMQGVATNDFLLTRTGETGSWLGRRHQGRGIGTLMRQAMCALLFDHLDFAEVTSAAFSDNPASQAVSRKVGYRANGANRKPRPLPATAPEPGQEAATEQRFVLSPSGLVRGPDLSVEGVEPLRRLIGLDAGD</sequence>
<comment type="similarity">
    <text evidence="3">Belongs to the acetyltransferase family. RimJ subfamily.</text>
</comment>